<evidence type="ECO:0000256" key="2">
    <source>
        <dbReference type="ARBA" id="ARBA00008536"/>
    </source>
</evidence>
<keyword evidence="8 20" id="KW-0812">Transmembrane</keyword>
<dbReference type="GO" id="GO:0005524">
    <property type="term" value="F:ATP binding"/>
    <property type="evidence" value="ECO:0007669"/>
    <property type="project" value="UniProtKB-UniRule"/>
</dbReference>
<evidence type="ECO:0000313" key="22">
    <source>
        <dbReference type="EMBL" id="CAI9304252.1"/>
    </source>
</evidence>
<evidence type="ECO:0000256" key="13">
    <source>
        <dbReference type="ARBA" id="ARBA00022840"/>
    </source>
</evidence>
<dbReference type="Proteomes" id="UP001177003">
    <property type="component" value="Chromosome 9"/>
</dbReference>
<evidence type="ECO:0000256" key="15">
    <source>
        <dbReference type="ARBA" id="ARBA00023136"/>
    </source>
</evidence>
<evidence type="ECO:0000256" key="6">
    <source>
        <dbReference type="ARBA" id="ARBA00022527"/>
    </source>
</evidence>
<evidence type="ECO:0000256" key="17">
    <source>
        <dbReference type="ARBA" id="ARBA00023180"/>
    </source>
</evidence>
<keyword evidence="11 18" id="KW-0547">Nucleotide-binding</keyword>
<dbReference type="InterPro" id="IPR001220">
    <property type="entry name" value="Legume_lectin_dom"/>
</dbReference>
<keyword evidence="6" id="KW-0723">Serine/threonine-protein kinase</keyword>
<dbReference type="CDD" id="cd06899">
    <property type="entry name" value="lectin_legume_LecRK_Arcelin_ConA"/>
    <property type="match status" value="1"/>
</dbReference>
<dbReference type="SUPFAM" id="SSF56112">
    <property type="entry name" value="Protein kinase-like (PK-like)"/>
    <property type="match status" value="1"/>
</dbReference>
<evidence type="ECO:0000256" key="20">
    <source>
        <dbReference type="SAM" id="Phobius"/>
    </source>
</evidence>
<dbReference type="PROSITE" id="PS00307">
    <property type="entry name" value="LECTIN_LEGUME_BETA"/>
    <property type="match status" value="1"/>
</dbReference>
<evidence type="ECO:0000256" key="19">
    <source>
        <dbReference type="SAM" id="MobiDB-lite"/>
    </source>
</evidence>
<keyword evidence="23" id="KW-1185">Reference proteome</keyword>
<keyword evidence="5" id="KW-1003">Cell membrane</keyword>
<keyword evidence="9" id="KW-0732">Signal</keyword>
<dbReference type="Gene3D" id="1.10.510.10">
    <property type="entry name" value="Transferase(Phosphotransferase) domain 1"/>
    <property type="match status" value="1"/>
</dbReference>
<dbReference type="Gene3D" id="2.60.120.200">
    <property type="match status" value="1"/>
</dbReference>
<keyword evidence="13 18" id="KW-0067">ATP-binding</keyword>
<dbReference type="GO" id="GO:0005886">
    <property type="term" value="C:plasma membrane"/>
    <property type="evidence" value="ECO:0007669"/>
    <property type="project" value="UniProtKB-SubCell"/>
</dbReference>
<keyword evidence="12" id="KW-0418">Kinase</keyword>
<dbReference type="InterPro" id="IPR000719">
    <property type="entry name" value="Prot_kinase_dom"/>
</dbReference>
<evidence type="ECO:0000256" key="8">
    <source>
        <dbReference type="ARBA" id="ARBA00022692"/>
    </source>
</evidence>
<name>A0AA36A6N3_LACSI</name>
<dbReference type="SUPFAM" id="SSF49899">
    <property type="entry name" value="Concanavalin A-like lectins/glucanases"/>
    <property type="match status" value="1"/>
</dbReference>
<dbReference type="PROSITE" id="PS00108">
    <property type="entry name" value="PROTEIN_KINASE_ST"/>
    <property type="match status" value="1"/>
</dbReference>
<dbReference type="PROSITE" id="PS00308">
    <property type="entry name" value="LECTIN_LEGUME_ALPHA"/>
    <property type="match status" value="1"/>
</dbReference>
<protein>
    <recommendedName>
        <fullName evidence="4">non-specific serine/threonine protein kinase</fullName>
        <ecNumber evidence="4">2.7.11.1</ecNumber>
    </recommendedName>
</protein>
<dbReference type="CDD" id="cd14066">
    <property type="entry name" value="STKc_IRAK"/>
    <property type="match status" value="1"/>
</dbReference>
<evidence type="ECO:0000256" key="5">
    <source>
        <dbReference type="ARBA" id="ARBA00022475"/>
    </source>
</evidence>
<dbReference type="PROSITE" id="PS50011">
    <property type="entry name" value="PROTEIN_KINASE_DOM"/>
    <property type="match status" value="1"/>
</dbReference>
<gene>
    <name evidence="22" type="ORF">LSALG_LOCUS42649</name>
</gene>
<accession>A0AA36A6N3</accession>
<dbReference type="GO" id="GO:0030246">
    <property type="term" value="F:carbohydrate binding"/>
    <property type="evidence" value="ECO:0007669"/>
    <property type="project" value="UniProtKB-KW"/>
</dbReference>
<feature type="binding site" evidence="18">
    <location>
        <position position="383"/>
    </location>
    <ligand>
        <name>ATP</name>
        <dbReference type="ChEBI" id="CHEBI:30616"/>
    </ligand>
</feature>
<keyword evidence="14 20" id="KW-1133">Transmembrane helix</keyword>
<evidence type="ECO:0000313" key="23">
    <source>
        <dbReference type="Proteomes" id="UP001177003"/>
    </source>
</evidence>
<dbReference type="InterPro" id="IPR008271">
    <property type="entry name" value="Ser/Thr_kinase_AS"/>
</dbReference>
<feature type="domain" description="Protein kinase" evidence="21">
    <location>
        <begin position="354"/>
        <end position="630"/>
    </location>
</feature>
<dbReference type="InterPro" id="IPR000985">
    <property type="entry name" value="Lectin_LegA_CS"/>
</dbReference>
<proteinExistence type="inferred from homology"/>
<evidence type="ECO:0000256" key="4">
    <source>
        <dbReference type="ARBA" id="ARBA00012513"/>
    </source>
</evidence>
<dbReference type="SMART" id="SM00220">
    <property type="entry name" value="S_TKc"/>
    <property type="match status" value="1"/>
</dbReference>
<dbReference type="InterPro" id="IPR013320">
    <property type="entry name" value="ConA-like_dom_sf"/>
</dbReference>
<evidence type="ECO:0000256" key="9">
    <source>
        <dbReference type="ARBA" id="ARBA00022729"/>
    </source>
</evidence>
<dbReference type="GO" id="GO:0002229">
    <property type="term" value="P:defense response to oomycetes"/>
    <property type="evidence" value="ECO:0007669"/>
    <property type="project" value="UniProtKB-ARBA"/>
</dbReference>
<keyword evidence="15 20" id="KW-0472">Membrane</keyword>
<sequence length="678" mass="74665">MEVLVVMEVVVVEKVEVVMEVRGGGDGGNGRGGEGGSDGSGGGGRDSKEIITEGGGAYLSDVGIQVTPEDDRMLENRRQGRATYFRPFHLWDKTSTELASFSTNFSFVIDSKSKKTYADGLTFFLAKNNSFINSGGAMGLPIDSENNVMIHPFVAVEFDTYSNPSFDRTTSDHVGININSLTSARFVKWWSNITSGRECSARIDYESASKFMKVSFTDFRNNTLVWQDGLNYTIDLRDVLPEWVIFGFSAATGTLFEKNTVKSWSFKSSVLGVDESVKGKKGTDGYLVGLIVGACVVVALLAMIAIICWRKRKSKEDEVVEVGSGVVMNNELEIGSTGPRSFSYHELSRSTGAFAGNEKLGEGGFGEVYKGFLEDSSTYIAVKRVSKSSKQGIKEFASEVNIISRLRHRNLVKLIGWCHDNGELMLVYEFMQKGSLDLHLFKGKSLLSWGTRYKIARGLASALLYLHEEWEQCVLHRDIKSSNVMLDANFNAKLGDFGLAKLVDHEKGSQTTMLAGTLGYMAPECAATGKASRESDVFSFGVVALEIACGRKPIEERQGKLVEWVWELYGTGSGTLLQAVDPRLGLDYEEEDIKRLMIVGLWCVHPDPYLRPTMRQAIHVLKYEASLPLLPSKMPIVSYVLSRTSSSHGVDSIIQTQSSSRASNIGLEVRNNMVDSLI</sequence>
<dbReference type="EMBL" id="OX465085">
    <property type="protein sequence ID" value="CAI9304252.1"/>
    <property type="molecule type" value="Genomic_DNA"/>
</dbReference>
<evidence type="ECO:0000256" key="14">
    <source>
        <dbReference type="ARBA" id="ARBA00022989"/>
    </source>
</evidence>
<comment type="similarity">
    <text evidence="3">In the C-terminal section; belongs to the protein kinase superfamily. Ser/Thr protein kinase family.</text>
</comment>
<dbReference type="InterPro" id="IPR019825">
    <property type="entry name" value="Lectin_legB_Mn/Ca_BS"/>
</dbReference>
<feature type="compositionally biased region" description="Gly residues" evidence="19">
    <location>
        <begin position="22"/>
        <end position="44"/>
    </location>
</feature>
<dbReference type="PANTHER" id="PTHR27007">
    <property type="match status" value="1"/>
</dbReference>
<feature type="transmembrane region" description="Helical" evidence="20">
    <location>
        <begin position="286"/>
        <end position="309"/>
    </location>
</feature>
<evidence type="ECO:0000256" key="12">
    <source>
        <dbReference type="ARBA" id="ARBA00022777"/>
    </source>
</evidence>
<keyword evidence="17" id="KW-0325">Glycoprotein</keyword>
<dbReference type="AlphaFoldDB" id="A0AA36A6N3"/>
<evidence type="ECO:0000256" key="7">
    <source>
        <dbReference type="ARBA" id="ARBA00022679"/>
    </source>
</evidence>
<dbReference type="PROSITE" id="PS00107">
    <property type="entry name" value="PROTEIN_KINASE_ATP"/>
    <property type="match status" value="1"/>
</dbReference>
<comment type="subcellular location">
    <subcellularLocation>
        <location evidence="1">Cell membrane</location>
        <topology evidence="1">Single-pass type I membrane protein</topology>
    </subcellularLocation>
</comment>
<dbReference type="FunFam" id="3.30.200.20:FF:000168">
    <property type="entry name" value="L-type lectin-domain containing receptor kinase IX.1"/>
    <property type="match status" value="1"/>
</dbReference>
<dbReference type="InterPro" id="IPR011009">
    <property type="entry name" value="Kinase-like_dom_sf"/>
</dbReference>
<evidence type="ECO:0000256" key="10">
    <source>
        <dbReference type="ARBA" id="ARBA00022734"/>
    </source>
</evidence>
<dbReference type="Pfam" id="PF00069">
    <property type="entry name" value="Pkinase"/>
    <property type="match status" value="1"/>
</dbReference>
<keyword evidence="7" id="KW-0808">Transferase</keyword>
<keyword evidence="10" id="KW-0430">Lectin</keyword>
<keyword evidence="16" id="KW-0675">Receptor</keyword>
<dbReference type="Pfam" id="PF00139">
    <property type="entry name" value="Lectin_legB"/>
    <property type="match status" value="1"/>
</dbReference>
<evidence type="ECO:0000256" key="16">
    <source>
        <dbReference type="ARBA" id="ARBA00023170"/>
    </source>
</evidence>
<evidence type="ECO:0000256" key="11">
    <source>
        <dbReference type="ARBA" id="ARBA00022741"/>
    </source>
</evidence>
<dbReference type="EC" id="2.7.11.1" evidence="4"/>
<evidence type="ECO:0000256" key="1">
    <source>
        <dbReference type="ARBA" id="ARBA00004251"/>
    </source>
</evidence>
<dbReference type="GO" id="GO:0004674">
    <property type="term" value="F:protein serine/threonine kinase activity"/>
    <property type="evidence" value="ECO:0007669"/>
    <property type="project" value="UniProtKB-KW"/>
</dbReference>
<evidence type="ECO:0000256" key="3">
    <source>
        <dbReference type="ARBA" id="ARBA00010217"/>
    </source>
</evidence>
<dbReference type="FunFam" id="1.10.510.10:FF:000240">
    <property type="entry name" value="Lectin-domain containing receptor kinase A4.3"/>
    <property type="match status" value="1"/>
</dbReference>
<comment type="similarity">
    <text evidence="2">In the N-terminal section; belongs to the leguminous lectin family.</text>
</comment>
<evidence type="ECO:0000259" key="21">
    <source>
        <dbReference type="PROSITE" id="PS50011"/>
    </source>
</evidence>
<dbReference type="InterPro" id="IPR017441">
    <property type="entry name" value="Protein_kinase_ATP_BS"/>
</dbReference>
<dbReference type="InterPro" id="IPR050528">
    <property type="entry name" value="L-type_Lectin-RKs"/>
</dbReference>
<evidence type="ECO:0000256" key="18">
    <source>
        <dbReference type="PROSITE-ProRule" id="PRU10141"/>
    </source>
</evidence>
<dbReference type="Gene3D" id="3.30.200.20">
    <property type="entry name" value="Phosphorylase Kinase, domain 1"/>
    <property type="match status" value="1"/>
</dbReference>
<reference evidence="22" key="1">
    <citation type="submission" date="2023-04" db="EMBL/GenBank/DDBJ databases">
        <authorList>
            <person name="Vijverberg K."/>
            <person name="Xiong W."/>
            <person name="Schranz E."/>
        </authorList>
    </citation>
    <scope>NUCLEOTIDE SEQUENCE</scope>
</reference>
<organism evidence="22 23">
    <name type="scientific">Lactuca saligna</name>
    <name type="common">Willowleaf lettuce</name>
    <dbReference type="NCBI Taxonomy" id="75948"/>
    <lineage>
        <taxon>Eukaryota</taxon>
        <taxon>Viridiplantae</taxon>
        <taxon>Streptophyta</taxon>
        <taxon>Embryophyta</taxon>
        <taxon>Tracheophyta</taxon>
        <taxon>Spermatophyta</taxon>
        <taxon>Magnoliopsida</taxon>
        <taxon>eudicotyledons</taxon>
        <taxon>Gunneridae</taxon>
        <taxon>Pentapetalae</taxon>
        <taxon>asterids</taxon>
        <taxon>campanulids</taxon>
        <taxon>Asterales</taxon>
        <taxon>Asteraceae</taxon>
        <taxon>Cichorioideae</taxon>
        <taxon>Cichorieae</taxon>
        <taxon>Lactucinae</taxon>
        <taxon>Lactuca</taxon>
    </lineage>
</organism>
<feature type="region of interest" description="Disordered" evidence="19">
    <location>
        <begin position="22"/>
        <end position="47"/>
    </location>
</feature>